<evidence type="ECO:0000256" key="8">
    <source>
        <dbReference type="ARBA" id="ARBA00023136"/>
    </source>
</evidence>
<evidence type="ECO:0000256" key="9">
    <source>
        <dbReference type="ARBA" id="ARBA00023170"/>
    </source>
</evidence>
<feature type="transmembrane region" description="Helical" evidence="16">
    <location>
        <begin position="873"/>
        <end position="895"/>
    </location>
</feature>
<dbReference type="AlphaFoldDB" id="A0A9Q1BJS0"/>
<keyword evidence="5 16" id="KW-1133">Transmembrane helix</keyword>
<keyword evidence="2" id="KW-1003">Cell membrane</keyword>
<comment type="caution">
    <text evidence="20">The sequence shown here is derived from an EMBL/GenBank/DDBJ whole genome shotgun (WGS) entry which is preliminary data.</text>
</comment>
<evidence type="ECO:0000256" key="7">
    <source>
        <dbReference type="ARBA" id="ARBA00023065"/>
    </source>
</evidence>
<evidence type="ECO:0000256" key="17">
    <source>
        <dbReference type="SAM" id="SignalP"/>
    </source>
</evidence>
<keyword evidence="12" id="KW-1071">Ligand-gated ion channel</keyword>
<keyword evidence="6" id="KW-0770">Synapse</keyword>
<dbReference type="Pfam" id="PF01094">
    <property type="entry name" value="ANF_receptor"/>
    <property type="match status" value="1"/>
</dbReference>
<feature type="domain" description="Ionotropic glutamate receptor L-glutamate and glycine-binding" evidence="19">
    <location>
        <begin position="468"/>
        <end position="532"/>
    </location>
</feature>
<evidence type="ECO:0000256" key="10">
    <source>
        <dbReference type="ARBA" id="ARBA00023180"/>
    </source>
</evidence>
<feature type="transmembrane region" description="Helical" evidence="16">
    <location>
        <begin position="588"/>
        <end position="607"/>
    </location>
</feature>
<evidence type="ECO:0000256" key="5">
    <source>
        <dbReference type="ARBA" id="ARBA00022989"/>
    </source>
</evidence>
<keyword evidence="1" id="KW-0813">Transport</keyword>
<dbReference type="InterPro" id="IPR028082">
    <property type="entry name" value="Peripla_BP_I"/>
</dbReference>
<protein>
    <submittedName>
        <fullName evidence="20">Glutamate receptor 4</fullName>
    </submittedName>
</protein>
<keyword evidence="10" id="KW-0325">Glycoprotein</keyword>
<dbReference type="FunFam" id="3.40.190.10:FF:000024">
    <property type="entry name" value="Glutamate receptor, ionotropic, delta 1"/>
    <property type="match status" value="1"/>
</dbReference>
<evidence type="ECO:0000313" key="21">
    <source>
        <dbReference type="Proteomes" id="UP001152320"/>
    </source>
</evidence>
<dbReference type="GO" id="GO:0015276">
    <property type="term" value="F:ligand-gated monoatomic ion channel activity"/>
    <property type="evidence" value="ECO:0007669"/>
    <property type="project" value="InterPro"/>
</dbReference>
<reference evidence="20" key="1">
    <citation type="submission" date="2021-10" db="EMBL/GenBank/DDBJ databases">
        <title>Tropical sea cucumber genome reveals ecological adaptation and Cuvierian tubules defense mechanism.</title>
        <authorList>
            <person name="Chen T."/>
        </authorList>
    </citation>
    <scope>NUCLEOTIDE SEQUENCE</scope>
    <source>
        <strain evidence="20">Nanhai2018</strain>
        <tissue evidence="20">Muscle</tissue>
    </source>
</reference>
<dbReference type="OrthoDB" id="5984008at2759"/>
<feature type="chain" id="PRO_5040202479" evidence="17">
    <location>
        <begin position="22"/>
        <end position="960"/>
    </location>
</feature>
<evidence type="ECO:0000256" key="15">
    <source>
        <dbReference type="SAM" id="MobiDB-lite"/>
    </source>
</evidence>
<dbReference type="FunFam" id="1.10.287.70:FF:000105">
    <property type="entry name" value="Eye-enriched kainate receptor, isoform A"/>
    <property type="match status" value="1"/>
</dbReference>
<evidence type="ECO:0000259" key="19">
    <source>
        <dbReference type="SMART" id="SM00918"/>
    </source>
</evidence>
<keyword evidence="13" id="KW-0407">Ion channel</keyword>
<evidence type="ECO:0000256" key="1">
    <source>
        <dbReference type="ARBA" id="ARBA00022448"/>
    </source>
</evidence>
<proteinExistence type="predicted"/>
<feature type="compositionally biased region" description="Basic and acidic residues" evidence="15">
    <location>
        <begin position="944"/>
        <end position="960"/>
    </location>
</feature>
<evidence type="ECO:0000256" key="11">
    <source>
        <dbReference type="ARBA" id="ARBA00023257"/>
    </source>
</evidence>
<evidence type="ECO:0000256" key="12">
    <source>
        <dbReference type="ARBA" id="ARBA00023286"/>
    </source>
</evidence>
<dbReference type="InterPro" id="IPR001828">
    <property type="entry name" value="ANF_lig-bd_rcpt"/>
</dbReference>
<evidence type="ECO:0000256" key="3">
    <source>
        <dbReference type="ARBA" id="ARBA00022692"/>
    </source>
</evidence>
<dbReference type="InterPro" id="IPR001320">
    <property type="entry name" value="Iontro_rcpt_C"/>
</dbReference>
<gene>
    <name evidence="20" type="ORF">HOLleu_30020</name>
</gene>
<dbReference type="SUPFAM" id="SSF81324">
    <property type="entry name" value="Voltage-gated potassium channels"/>
    <property type="match status" value="1"/>
</dbReference>
<dbReference type="Gene3D" id="1.10.287.70">
    <property type="match status" value="1"/>
</dbReference>
<feature type="domain" description="Ionotropic glutamate receptor C-terminal" evidence="18">
    <location>
        <begin position="458"/>
        <end position="851"/>
    </location>
</feature>
<dbReference type="GO" id="GO:0045211">
    <property type="term" value="C:postsynaptic membrane"/>
    <property type="evidence" value="ECO:0007669"/>
    <property type="project" value="UniProtKB-SubCell"/>
</dbReference>
<keyword evidence="8 16" id="KW-0472">Membrane</keyword>
<dbReference type="FunFam" id="3.40.190.10:FF:000060">
    <property type="entry name" value="Glutamate receptor ionotropic, kainate 1"/>
    <property type="match status" value="1"/>
</dbReference>
<keyword evidence="11" id="KW-0628">Postsynaptic cell membrane</keyword>
<feature type="transmembrane region" description="Helical" evidence="16">
    <location>
        <begin position="684"/>
        <end position="706"/>
    </location>
</feature>
<evidence type="ECO:0000256" key="6">
    <source>
        <dbReference type="ARBA" id="ARBA00023018"/>
    </source>
</evidence>
<dbReference type="InterPro" id="IPR019594">
    <property type="entry name" value="Glu/Gly-bd"/>
</dbReference>
<evidence type="ECO:0000256" key="13">
    <source>
        <dbReference type="ARBA" id="ARBA00023303"/>
    </source>
</evidence>
<feature type="region of interest" description="Disordered" evidence="15">
    <location>
        <begin position="938"/>
        <end position="960"/>
    </location>
</feature>
<dbReference type="Proteomes" id="UP001152320">
    <property type="component" value="Chromosome 15"/>
</dbReference>
<keyword evidence="9 20" id="KW-0675">Receptor</keyword>
<dbReference type="SUPFAM" id="SSF53822">
    <property type="entry name" value="Periplasmic binding protein-like I"/>
    <property type="match status" value="1"/>
</dbReference>
<keyword evidence="7" id="KW-0406">Ion transport</keyword>
<comment type="subcellular location">
    <subcellularLocation>
        <location evidence="14">Postsynaptic cell membrane</location>
        <topology evidence="14">Multi-pass membrane protein</topology>
    </subcellularLocation>
</comment>
<dbReference type="SUPFAM" id="SSF53850">
    <property type="entry name" value="Periplasmic binding protein-like II"/>
    <property type="match status" value="1"/>
</dbReference>
<name>A0A9Q1BJS0_HOLLE</name>
<dbReference type="SMART" id="SM00079">
    <property type="entry name" value="PBPe"/>
    <property type="match status" value="1"/>
</dbReference>
<dbReference type="SMART" id="SM00918">
    <property type="entry name" value="Lig_chan-Glu_bd"/>
    <property type="match status" value="1"/>
</dbReference>
<dbReference type="Gene3D" id="3.40.190.10">
    <property type="entry name" value="Periplasmic binding protein-like II"/>
    <property type="match status" value="2"/>
</dbReference>
<dbReference type="PANTHER" id="PTHR18966">
    <property type="entry name" value="IONOTROPIC GLUTAMATE RECEPTOR"/>
    <property type="match status" value="1"/>
</dbReference>
<dbReference type="Gene3D" id="3.40.50.2300">
    <property type="match status" value="2"/>
</dbReference>
<evidence type="ECO:0000256" key="16">
    <source>
        <dbReference type="SAM" id="Phobius"/>
    </source>
</evidence>
<evidence type="ECO:0000313" key="20">
    <source>
        <dbReference type="EMBL" id="KAJ8027923.1"/>
    </source>
</evidence>
<evidence type="ECO:0000256" key="14">
    <source>
        <dbReference type="ARBA" id="ARBA00034104"/>
    </source>
</evidence>
<dbReference type="Pfam" id="PF10613">
    <property type="entry name" value="Lig_chan-Glu_bd"/>
    <property type="match status" value="1"/>
</dbReference>
<evidence type="ECO:0000256" key="4">
    <source>
        <dbReference type="ARBA" id="ARBA00022729"/>
    </source>
</evidence>
<keyword evidence="21" id="KW-1185">Reference proteome</keyword>
<dbReference type="InterPro" id="IPR015683">
    <property type="entry name" value="Ionotropic_Glu_rcpt"/>
</dbReference>
<keyword evidence="4 17" id="KW-0732">Signal</keyword>
<dbReference type="Pfam" id="PF00060">
    <property type="entry name" value="Lig_chan"/>
    <property type="match status" value="1"/>
</dbReference>
<feature type="signal peptide" evidence="17">
    <location>
        <begin position="1"/>
        <end position="21"/>
    </location>
</feature>
<evidence type="ECO:0000259" key="18">
    <source>
        <dbReference type="SMART" id="SM00079"/>
    </source>
</evidence>
<accession>A0A9Q1BJS0</accession>
<dbReference type="EMBL" id="JAIZAY010000015">
    <property type="protein sequence ID" value="KAJ8027923.1"/>
    <property type="molecule type" value="Genomic_DNA"/>
</dbReference>
<organism evidence="20 21">
    <name type="scientific">Holothuria leucospilota</name>
    <name type="common">Black long sea cucumber</name>
    <name type="synonym">Mertensiothuria leucospilota</name>
    <dbReference type="NCBI Taxonomy" id="206669"/>
    <lineage>
        <taxon>Eukaryota</taxon>
        <taxon>Metazoa</taxon>
        <taxon>Echinodermata</taxon>
        <taxon>Eleutherozoa</taxon>
        <taxon>Echinozoa</taxon>
        <taxon>Holothuroidea</taxon>
        <taxon>Aspidochirotacea</taxon>
        <taxon>Aspidochirotida</taxon>
        <taxon>Holothuriidae</taxon>
        <taxon>Holothuria</taxon>
    </lineage>
</organism>
<evidence type="ECO:0000256" key="2">
    <source>
        <dbReference type="ARBA" id="ARBA00022475"/>
    </source>
</evidence>
<sequence length="960" mass="108952">MAAGLLTGFICVLLLTSCVQGGGPTQIMIAGFFQTSPNQTSKSFEHAGIWHNVRNNDSTTFQFIAYRMTLDLANSYQIGRSICKTFPDRVSLLCGQTSLSSINFVSSLANAYRTSFVSLSHSKEEAGLLREGTDNDYFVSMRPSLTRVIYDFLDHFGWSKFAYIYKDMEGMQRFYALTRMKEFEQEGYDVVLKRVSTDEETLETMTEIRRMQMKRIIIDVNIQAIDGILDKVNQLGMVTADYHYIITNMDLVKVNLDEFLVGGMNLTGFNLIDRTNPTYSKFMTTWNKERMAKKLEAEPMETESALVFDTIGIFAKTIIGLGNVMDLLRLRNQRRCDQNYKKSEGGVDAIDDHILNSLLDSQVQGLSGNVQFNSNGERTNYTLDILGLTQDGLMKVGEWYSEGESEKRFKWENTWMQVKAPLLTSEENVTNVTQANISNHAATRKLYSKNLFGDKDKVYRITSVLEKPFLMLKEEKSRGEGNERFEGYCMDLLKEITAIFNFTYVIEPESNNVYGNELDDGSWSGMLGDLLALKRAHIAVAPLTITSVREEVIDFTKPYMSLGVSIMIKKPMSSKPDVFSFMQPLSSDIWMCVAFAFMGVSVVLFLVSRFSSQEWFSETIHTNGHRCSLPRPIDDPNALEPMVIEKRMNNFSFSNSIWFSLGALMQQGGDTTPRSLAGRIVGGVWWFFTLILISSYTANLAAFLTVERRESPINSAKDLYESEMEYGILKTGSTFELFRNSNIPLYQNMYNWMKENPQVLKESNEEGIAEVRKRNGKYAFLLESTMNEYESQQKPCDTVMVPQHLDSKGYGIGISKKFEGFDELRDQLTLAILQLREDGTLARLRKNWWFDKGQCQESAKDQPSALKLSNVAGIFYILIIGLGASLVIAIIDFYWKSRTDAQRDKIGIKRAMRNKVRSSVTGERGFRPVPLVLESVNSSGKSLQGEKKDLLKRENGQTDV</sequence>
<keyword evidence="3 16" id="KW-0812">Transmembrane</keyword>